<feature type="transmembrane region" description="Helical" evidence="6">
    <location>
        <begin position="73"/>
        <end position="94"/>
    </location>
</feature>
<feature type="transmembrane region" description="Helical" evidence="6">
    <location>
        <begin position="123"/>
        <end position="144"/>
    </location>
</feature>
<proteinExistence type="predicted"/>
<feature type="transmembrane region" description="Helical" evidence="6">
    <location>
        <begin position="250"/>
        <end position="273"/>
    </location>
</feature>
<keyword evidence="8" id="KW-1185">Reference proteome</keyword>
<evidence type="ECO:0000313" key="8">
    <source>
        <dbReference type="Proteomes" id="UP000199435"/>
    </source>
</evidence>
<feature type="transmembrane region" description="Helical" evidence="6">
    <location>
        <begin position="20"/>
        <end position="44"/>
    </location>
</feature>
<dbReference type="STRING" id="411945.GA0061102_100965"/>
<protein>
    <submittedName>
        <fullName evidence="7">Nucleoside ABC transporter membrane protein</fullName>
    </submittedName>
</protein>
<dbReference type="GO" id="GO:0022857">
    <property type="term" value="F:transmembrane transporter activity"/>
    <property type="evidence" value="ECO:0007669"/>
    <property type="project" value="InterPro"/>
</dbReference>
<evidence type="ECO:0000256" key="5">
    <source>
        <dbReference type="ARBA" id="ARBA00023136"/>
    </source>
</evidence>
<keyword evidence="5 6" id="KW-0472">Membrane</keyword>
<dbReference type="PANTHER" id="PTHR47089:SF1">
    <property type="entry name" value="GUANOSINE ABC TRANSPORTER PERMEASE PROTEIN NUPP"/>
    <property type="match status" value="1"/>
</dbReference>
<reference evidence="8" key="1">
    <citation type="submission" date="2016-08" db="EMBL/GenBank/DDBJ databases">
        <authorList>
            <person name="Varghese N."/>
            <person name="Submissions Spin"/>
        </authorList>
    </citation>
    <scope>NUCLEOTIDE SEQUENCE [LARGE SCALE GENOMIC DNA]</scope>
    <source>
        <strain evidence="8">HAMBI 2971</strain>
    </source>
</reference>
<comment type="subcellular location">
    <subcellularLocation>
        <location evidence="1">Cell membrane</location>
        <topology evidence="1">Multi-pass membrane protein</topology>
    </subcellularLocation>
</comment>
<keyword evidence="4 6" id="KW-1133">Transmembrane helix</keyword>
<evidence type="ECO:0000256" key="4">
    <source>
        <dbReference type="ARBA" id="ARBA00022989"/>
    </source>
</evidence>
<dbReference type="InterPro" id="IPR001851">
    <property type="entry name" value="ABC_transp_permease"/>
</dbReference>
<evidence type="ECO:0000256" key="2">
    <source>
        <dbReference type="ARBA" id="ARBA00022475"/>
    </source>
</evidence>
<sequence length="358" mass="37167">MVDLTRALTAVPARKWNPNYVAVTAPLGAVIVASIIFATFVGLYGFDPLKVFTFIVEGGFGSGFAWQDTLSRAAPLILVGLAVAIPAQAGMVIIGGEGAIVLGGLAAAVITLPFMGAPPLPMQLLMILAGCIVGAIWFGLVGLLRQWRGLNETITGLLLAYIGLAIFNQLVEGVLRDPASLDKPSTHPIGASYMLPTIPGTYIHIGLVIATGMALIAFVVIRFTKWGFALRVVGGSERVARMIGLRVNRWIIGAAAAGGAMAGLAGAIEVAAVQGTANSSLHVGYGFSGILVAFLSRHYPLAVIPVSILIGGVQASGSLLQRRLGLPDATVLVYQGIIFVCVLLGDAMVRKLSDSGRS</sequence>
<name>A0A1C3V6Y7_9HYPH</name>
<evidence type="ECO:0000313" key="7">
    <source>
        <dbReference type="EMBL" id="SCB23377.1"/>
    </source>
</evidence>
<evidence type="ECO:0000256" key="1">
    <source>
        <dbReference type="ARBA" id="ARBA00004651"/>
    </source>
</evidence>
<evidence type="ECO:0000256" key="6">
    <source>
        <dbReference type="SAM" id="Phobius"/>
    </source>
</evidence>
<dbReference type="OrthoDB" id="9809785at2"/>
<dbReference type="RefSeq" id="WP_092846713.1">
    <property type="nucleotide sequence ID" value="NZ_FMAH01000009.1"/>
</dbReference>
<evidence type="ECO:0000256" key="3">
    <source>
        <dbReference type="ARBA" id="ARBA00022692"/>
    </source>
</evidence>
<keyword evidence="2" id="KW-1003">Cell membrane</keyword>
<dbReference type="AlphaFoldDB" id="A0A1C3V6Y7"/>
<dbReference type="PANTHER" id="PTHR47089">
    <property type="entry name" value="ABC TRANSPORTER, PERMEASE PROTEIN"/>
    <property type="match status" value="1"/>
</dbReference>
<dbReference type="Proteomes" id="UP000199435">
    <property type="component" value="Unassembled WGS sequence"/>
</dbReference>
<dbReference type="CDD" id="cd06580">
    <property type="entry name" value="TM_PBP1_transp_TpRbsC_like"/>
    <property type="match status" value="1"/>
</dbReference>
<keyword evidence="3 6" id="KW-0812">Transmembrane</keyword>
<dbReference type="Pfam" id="PF02653">
    <property type="entry name" value="BPD_transp_2"/>
    <property type="match status" value="1"/>
</dbReference>
<accession>A0A1C3V6Y7</accession>
<gene>
    <name evidence="7" type="ORF">GA0061102_100965</name>
</gene>
<dbReference type="EMBL" id="FMAH01000009">
    <property type="protein sequence ID" value="SCB23377.1"/>
    <property type="molecule type" value="Genomic_DNA"/>
</dbReference>
<dbReference type="GO" id="GO:0005886">
    <property type="term" value="C:plasma membrane"/>
    <property type="evidence" value="ECO:0007669"/>
    <property type="project" value="UniProtKB-SubCell"/>
</dbReference>
<feature type="transmembrane region" description="Helical" evidence="6">
    <location>
        <begin position="202"/>
        <end position="221"/>
    </location>
</feature>
<feature type="transmembrane region" description="Helical" evidence="6">
    <location>
        <begin position="99"/>
        <end position="117"/>
    </location>
</feature>
<organism evidence="7 8">
    <name type="scientific">Rhizobium miluonense</name>
    <dbReference type="NCBI Taxonomy" id="411945"/>
    <lineage>
        <taxon>Bacteria</taxon>
        <taxon>Pseudomonadati</taxon>
        <taxon>Pseudomonadota</taxon>
        <taxon>Alphaproteobacteria</taxon>
        <taxon>Hyphomicrobiales</taxon>
        <taxon>Rhizobiaceae</taxon>
        <taxon>Rhizobium/Agrobacterium group</taxon>
        <taxon>Rhizobium</taxon>
    </lineage>
</organism>
<feature type="transmembrane region" description="Helical" evidence="6">
    <location>
        <begin position="332"/>
        <end position="349"/>
    </location>
</feature>
<feature type="transmembrane region" description="Helical" evidence="6">
    <location>
        <begin position="156"/>
        <end position="175"/>
    </location>
</feature>